<comment type="caution">
    <text evidence="2">The sequence shown here is derived from an EMBL/GenBank/DDBJ whole genome shotgun (WGS) entry which is preliminary data.</text>
</comment>
<evidence type="ECO:0000313" key="3">
    <source>
        <dbReference type="Proteomes" id="UP000324897"/>
    </source>
</evidence>
<protein>
    <submittedName>
        <fullName evidence="2">Uncharacterized protein</fullName>
    </submittedName>
</protein>
<feature type="compositionally biased region" description="Polar residues" evidence="1">
    <location>
        <begin position="185"/>
        <end position="195"/>
    </location>
</feature>
<gene>
    <name evidence="2" type="ORF">EJB05_37475</name>
</gene>
<feature type="region of interest" description="Disordered" evidence="1">
    <location>
        <begin position="173"/>
        <end position="195"/>
    </location>
</feature>
<reference evidence="2 3" key="1">
    <citation type="journal article" date="2019" name="Sci. Rep.">
        <title>A high-quality genome of Eragrostis curvula grass provides insights into Poaceae evolution and supports new strategies to enhance forage quality.</title>
        <authorList>
            <person name="Carballo J."/>
            <person name="Santos B.A.C.M."/>
            <person name="Zappacosta D."/>
            <person name="Garbus I."/>
            <person name="Selva J.P."/>
            <person name="Gallo C.A."/>
            <person name="Diaz A."/>
            <person name="Albertini E."/>
            <person name="Caccamo M."/>
            <person name="Echenique V."/>
        </authorList>
    </citation>
    <scope>NUCLEOTIDE SEQUENCE [LARGE SCALE GENOMIC DNA]</scope>
    <source>
        <strain evidence="3">cv. Victoria</strain>
        <tissue evidence="2">Leaf</tissue>
    </source>
</reference>
<dbReference type="AlphaFoldDB" id="A0A5J9TRQ2"/>
<evidence type="ECO:0000256" key="1">
    <source>
        <dbReference type="SAM" id="MobiDB-lite"/>
    </source>
</evidence>
<dbReference type="Proteomes" id="UP000324897">
    <property type="component" value="Unassembled WGS sequence"/>
</dbReference>
<accession>A0A5J9TRQ2</accession>
<dbReference type="EMBL" id="RWGY01000031">
    <property type="protein sequence ID" value="TVU14032.1"/>
    <property type="molecule type" value="Genomic_DNA"/>
</dbReference>
<sequence>MARRFLDDDCFATAVRDGSTAAASRLNGKQQQQMAVVLRTPWSPCGDRGSAGDGDWATFRPVKLSGTGWIRGFNKGENLRSHLGSTVMDPRQEVMFRATLADKTKHYEGMATGQMEKKTSSRCGRRLWVKIGSCTCKVSGGSRAPFWVQHSLANDHRDYFKQQWKGKLFPFRENTEEGESDPNMPKSSHTQFIDI</sequence>
<dbReference type="Gramene" id="TVU14032">
    <property type="protein sequence ID" value="TVU14032"/>
    <property type="gene ID" value="EJB05_37475"/>
</dbReference>
<organism evidence="2 3">
    <name type="scientific">Eragrostis curvula</name>
    <name type="common">weeping love grass</name>
    <dbReference type="NCBI Taxonomy" id="38414"/>
    <lineage>
        <taxon>Eukaryota</taxon>
        <taxon>Viridiplantae</taxon>
        <taxon>Streptophyta</taxon>
        <taxon>Embryophyta</taxon>
        <taxon>Tracheophyta</taxon>
        <taxon>Spermatophyta</taxon>
        <taxon>Magnoliopsida</taxon>
        <taxon>Liliopsida</taxon>
        <taxon>Poales</taxon>
        <taxon>Poaceae</taxon>
        <taxon>PACMAD clade</taxon>
        <taxon>Chloridoideae</taxon>
        <taxon>Eragrostideae</taxon>
        <taxon>Eragrostidinae</taxon>
        <taxon>Eragrostis</taxon>
    </lineage>
</organism>
<name>A0A5J9TRQ2_9POAL</name>
<feature type="non-terminal residue" evidence="2">
    <location>
        <position position="1"/>
    </location>
</feature>
<evidence type="ECO:0000313" key="2">
    <source>
        <dbReference type="EMBL" id="TVU14032.1"/>
    </source>
</evidence>
<keyword evidence="3" id="KW-1185">Reference proteome</keyword>
<proteinExistence type="predicted"/>